<comment type="caution">
    <text evidence="2">The sequence shown here is derived from an EMBL/GenBank/DDBJ whole genome shotgun (WGS) entry which is preliminary data.</text>
</comment>
<dbReference type="EMBL" id="CABFNO020001405">
    <property type="protein sequence ID" value="CAG9986553.1"/>
    <property type="molecule type" value="Genomic_DNA"/>
</dbReference>
<feature type="compositionally biased region" description="Low complexity" evidence="1">
    <location>
        <begin position="33"/>
        <end position="46"/>
    </location>
</feature>
<name>A0A9N9UHA7_9HYPO</name>
<reference evidence="2 3" key="2">
    <citation type="submission" date="2021-10" db="EMBL/GenBank/DDBJ databases">
        <authorList>
            <person name="Piombo E."/>
        </authorList>
    </citation>
    <scope>NUCLEOTIDE SEQUENCE [LARGE SCALE GENOMIC DNA]</scope>
</reference>
<dbReference type="Proteomes" id="UP000754883">
    <property type="component" value="Unassembled WGS sequence"/>
</dbReference>
<reference evidence="3" key="1">
    <citation type="submission" date="2019-06" db="EMBL/GenBank/DDBJ databases">
        <authorList>
            <person name="Broberg M."/>
        </authorList>
    </citation>
    <scope>NUCLEOTIDE SEQUENCE [LARGE SCALE GENOMIC DNA]</scope>
</reference>
<feature type="compositionally biased region" description="Polar residues" evidence="1">
    <location>
        <begin position="1"/>
        <end position="11"/>
    </location>
</feature>
<organism evidence="2 3">
    <name type="scientific">Clonostachys byssicola</name>
    <dbReference type="NCBI Taxonomy" id="160290"/>
    <lineage>
        <taxon>Eukaryota</taxon>
        <taxon>Fungi</taxon>
        <taxon>Dikarya</taxon>
        <taxon>Ascomycota</taxon>
        <taxon>Pezizomycotina</taxon>
        <taxon>Sordariomycetes</taxon>
        <taxon>Hypocreomycetidae</taxon>
        <taxon>Hypocreales</taxon>
        <taxon>Bionectriaceae</taxon>
        <taxon>Clonostachys</taxon>
    </lineage>
</organism>
<dbReference type="OrthoDB" id="10455556at2759"/>
<dbReference type="AlphaFoldDB" id="A0A9N9UHA7"/>
<accession>A0A9N9UHA7</accession>
<proteinExistence type="predicted"/>
<feature type="region of interest" description="Disordered" evidence="1">
    <location>
        <begin position="1"/>
        <end position="60"/>
    </location>
</feature>
<protein>
    <submittedName>
        <fullName evidence="2">Uncharacterized protein</fullName>
    </submittedName>
</protein>
<evidence type="ECO:0000256" key="1">
    <source>
        <dbReference type="SAM" id="MobiDB-lite"/>
    </source>
</evidence>
<keyword evidence="3" id="KW-1185">Reference proteome</keyword>
<evidence type="ECO:0000313" key="2">
    <source>
        <dbReference type="EMBL" id="CAG9986553.1"/>
    </source>
</evidence>
<gene>
    <name evidence="2" type="ORF">CBYS24578_00007747</name>
</gene>
<evidence type="ECO:0000313" key="3">
    <source>
        <dbReference type="Proteomes" id="UP000754883"/>
    </source>
</evidence>
<sequence length="60" mass="6403">MSTSQRSSAWSVTPAYDSSEHQDAKTTNDPATPDDSSSSSVVGPSDQDFAFMGSQFDPKQ</sequence>